<evidence type="ECO:0000256" key="2">
    <source>
        <dbReference type="ARBA" id="ARBA00022729"/>
    </source>
</evidence>
<keyword evidence="3" id="KW-0574">Periplasm</keyword>
<dbReference type="PANTHER" id="PTHR39210:SF1">
    <property type="entry name" value="HEPARIN-SULFATE LYASE"/>
    <property type="match status" value="1"/>
</dbReference>
<dbReference type="PATRIC" id="fig|1432052.4.peg.3343"/>
<feature type="domain" description="Heparin-sulfate lyase N-terminal" evidence="6">
    <location>
        <begin position="121"/>
        <end position="323"/>
    </location>
</feature>
<dbReference type="GO" id="GO:0015021">
    <property type="term" value="F:heparin-sulfate lyase activity"/>
    <property type="evidence" value="ECO:0007669"/>
    <property type="project" value="UniProtKB-EC"/>
</dbReference>
<evidence type="ECO:0000313" key="8">
    <source>
        <dbReference type="Proteomes" id="UP000094067"/>
    </source>
</evidence>
<dbReference type="SUPFAM" id="SSF48230">
    <property type="entry name" value="Chondroitin AC/alginate lyase"/>
    <property type="match status" value="1"/>
</dbReference>
<name>A0A1E3AEF7_9FIRM</name>
<comment type="caution">
    <text evidence="7">The sequence shown here is derived from an EMBL/GenBank/DDBJ whole genome shotgun (WGS) entry which is preliminary data.</text>
</comment>
<dbReference type="Gene3D" id="1.50.10.100">
    <property type="entry name" value="Chondroitin AC/alginate lyase"/>
    <property type="match status" value="1"/>
</dbReference>
<sequence length="613" mass="71696">MKDIKWLVNRLKSMNAVEIIWRIQQRMLQNGEYKKFYKLDKPVTEIPLPGKLKVLQMDINKLSINWEYDSDELFDKLVLLGNFTYEDYKTAWNAGFQTSKVWEERCFSYKISTSQRDDIGDIRTNWELNRHFQFACIAKNYYLTGEMQYLKELDHLFHDWNTHNLFLHGVEWISAMEVAIRINSWVYMYAFLKKSFEKFNQPECTILNEIQSGVLVMVDYITKHRARFSSANNHLVVEMYAVGLAGIVFSYSKWSDYAIKILSVELPKQNSADGVNKETSLHYQALVMEAYGLLWLLMKKNKISVPVVWHQYMRKMSEFVADCCGDYGEVVIFGDNDEGKILDLSGKKVNYYHYVLQLMEMVLGVKYDKHKRVETVRWIMETPERITEQYVPTETKVYREGGFVILRSKDRSVLMAIDCAELGLGSIAAHGHADALSIQLFYKGKPILVDSGTYNYHVPKKYRDEIRSTKAHNTVYVVGIEQADIQGPFLWNNRYKIDEFEYMKRKTSVIIKCGVHYKGIHQKRKLEFDGERHIVLEDEISGSGKAYQCWNLICKADIEQNEIKGDCFSIKTDTNLIESEEGIYSNEYNLLSKNRRFLLPIEKNSIVTEIILN</sequence>
<organism evidence="7 8">
    <name type="scientific">Eisenbergiella tayi</name>
    <dbReference type="NCBI Taxonomy" id="1432052"/>
    <lineage>
        <taxon>Bacteria</taxon>
        <taxon>Bacillati</taxon>
        <taxon>Bacillota</taxon>
        <taxon>Clostridia</taxon>
        <taxon>Lachnospirales</taxon>
        <taxon>Lachnospiraceae</taxon>
        <taxon>Eisenbergiella</taxon>
    </lineage>
</organism>
<evidence type="ECO:0000256" key="3">
    <source>
        <dbReference type="ARBA" id="ARBA00022764"/>
    </source>
</evidence>
<dbReference type="EC" id="4.2.2.8" evidence="7"/>
<proteinExistence type="predicted"/>
<feature type="domain" description="Heparinase II/III-like C-terminal" evidence="5">
    <location>
        <begin position="393"/>
        <end position="546"/>
    </location>
</feature>
<evidence type="ECO:0000256" key="4">
    <source>
        <dbReference type="ARBA" id="ARBA00023239"/>
    </source>
</evidence>
<comment type="subcellular location">
    <subcellularLocation>
        <location evidence="1">Periplasm</location>
    </subcellularLocation>
</comment>
<dbReference type="InterPro" id="IPR012480">
    <property type="entry name" value="Hepar_II_III_C"/>
</dbReference>
<dbReference type="Pfam" id="PF16889">
    <property type="entry name" value="Hepar_II_III_N"/>
    <property type="match status" value="1"/>
</dbReference>
<evidence type="ECO:0000313" key="7">
    <source>
        <dbReference type="EMBL" id="ODM07108.1"/>
    </source>
</evidence>
<gene>
    <name evidence="7" type="primary">hepC_2</name>
    <name evidence="7" type="ORF">BEI61_02998</name>
</gene>
<reference evidence="7 8" key="1">
    <citation type="submission" date="2016-07" db="EMBL/GenBank/DDBJ databases">
        <title>Characterization of isolates of Eisenbergiella tayi derived from blood cultures, using whole genome sequencing.</title>
        <authorList>
            <person name="Burdz T."/>
            <person name="Wiebe D."/>
            <person name="Huynh C."/>
            <person name="Bernard K."/>
        </authorList>
    </citation>
    <scope>NUCLEOTIDE SEQUENCE [LARGE SCALE GENOMIC DNA]</scope>
    <source>
        <strain evidence="7 8">NML 110608</strain>
    </source>
</reference>
<protein>
    <submittedName>
        <fullName evidence="7">Heparin-sulfate lyase</fullName>
        <ecNumber evidence="7">4.2.2.8</ecNumber>
    </submittedName>
</protein>
<keyword evidence="2" id="KW-0732">Signal</keyword>
<dbReference type="PANTHER" id="PTHR39210">
    <property type="entry name" value="HEPARIN-SULFATE LYASE"/>
    <property type="match status" value="1"/>
</dbReference>
<evidence type="ECO:0000259" key="5">
    <source>
        <dbReference type="Pfam" id="PF07940"/>
    </source>
</evidence>
<dbReference type="Gene3D" id="2.70.98.70">
    <property type="match status" value="1"/>
</dbReference>
<dbReference type="InterPro" id="IPR031680">
    <property type="entry name" value="Hepar_II_III_N"/>
</dbReference>
<keyword evidence="4 7" id="KW-0456">Lyase</keyword>
<dbReference type="GO" id="GO:0042597">
    <property type="term" value="C:periplasmic space"/>
    <property type="evidence" value="ECO:0007669"/>
    <property type="project" value="UniProtKB-SubCell"/>
</dbReference>
<dbReference type="Proteomes" id="UP000094067">
    <property type="component" value="Unassembled WGS sequence"/>
</dbReference>
<evidence type="ECO:0000259" key="6">
    <source>
        <dbReference type="Pfam" id="PF16889"/>
    </source>
</evidence>
<dbReference type="EMBL" id="MCGH01000002">
    <property type="protein sequence ID" value="ODM07108.1"/>
    <property type="molecule type" value="Genomic_DNA"/>
</dbReference>
<dbReference type="InterPro" id="IPR008929">
    <property type="entry name" value="Chondroitin_lyas"/>
</dbReference>
<dbReference type="Pfam" id="PF07940">
    <property type="entry name" value="Hepar_II_III_C"/>
    <property type="match status" value="1"/>
</dbReference>
<dbReference type="AlphaFoldDB" id="A0A1E3AEF7"/>
<accession>A0A1E3AEF7</accession>
<dbReference type="RefSeq" id="WP_242879785.1">
    <property type="nucleotide sequence ID" value="NZ_MCGH01000002.1"/>
</dbReference>
<evidence type="ECO:0000256" key="1">
    <source>
        <dbReference type="ARBA" id="ARBA00004418"/>
    </source>
</evidence>